<protein>
    <submittedName>
        <fullName evidence="3">DUF1080 domain-containing protein</fullName>
    </submittedName>
</protein>
<comment type="caution">
    <text evidence="3">The sequence shown here is derived from an EMBL/GenBank/DDBJ whole genome shotgun (WGS) entry which is preliminary data.</text>
</comment>
<dbReference type="Pfam" id="PF06439">
    <property type="entry name" value="3keto-disac_hyd"/>
    <property type="match status" value="1"/>
</dbReference>
<feature type="compositionally biased region" description="Low complexity" evidence="1">
    <location>
        <begin position="29"/>
        <end position="38"/>
    </location>
</feature>
<accession>A0ABW5CT11</accession>
<dbReference type="Proteomes" id="UP001597374">
    <property type="component" value="Unassembled WGS sequence"/>
</dbReference>
<sequence length="263" mass="29254">MLRNLLVYTSLATLLACQSNHSETKETSESATANAATASEEEGWENLFDGKTTKGWHTYGKDSIGKAWKVQDGTLHLDASNKKDWQTSEGGDIVTDQTFEDFHLKLDWKVAPNGNSGIMFYVQEDPAKYEYAWQTAPEMQVLDNAGHPDAKIVKHRAGDLYDLITSSPETVKPAGEWNHAEIISNNGALEFYLNGTKVVSTTMWDDNWKALIAGSKFKDMPGFGTFKSGRIALQDHGDNVWYRNIRIKRLDEAASDAAKTDAN</sequence>
<organism evidence="3 4">
    <name type="scientific">Pontibacter ruber</name>
    <dbReference type="NCBI Taxonomy" id="1343895"/>
    <lineage>
        <taxon>Bacteria</taxon>
        <taxon>Pseudomonadati</taxon>
        <taxon>Bacteroidota</taxon>
        <taxon>Cytophagia</taxon>
        <taxon>Cytophagales</taxon>
        <taxon>Hymenobacteraceae</taxon>
        <taxon>Pontibacter</taxon>
    </lineage>
</organism>
<dbReference type="Gene3D" id="2.60.120.560">
    <property type="entry name" value="Exo-inulinase, domain 1"/>
    <property type="match status" value="1"/>
</dbReference>
<proteinExistence type="predicted"/>
<dbReference type="PROSITE" id="PS51257">
    <property type="entry name" value="PROKAR_LIPOPROTEIN"/>
    <property type="match status" value="1"/>
</dbReference>
<keyword evidence="4" id="KW-1185">Reference proteome</keyword>
<dbReference type="RefSeq" id="WP_250430010.1">
    <property type="nucleotide sequence ID" value="NZ_JALPRR010000002.1"/>
</dbReference>
<name>A0ABW5CT11_9BACT</name>
<feature type="region of interest" description="Disordered" evidence="1">
    <location>
        <begin position="21"/>
        <end position="44"/>
    </location>
</feature>
<evidence type="ECO:0000313" key="3">
    <source>
        <dbReference type="EMBL" id="MFD2244638.1"/>
    </source>
</evidence>
<evidence type="ECO:0000256" key="1">
    <source>
        <dbReference type="SAM" id="MobiDB-lite"/>
    </source>
</evidence>
<dbReference type="InterPro" id="IPR010496">
    <property type="entry name" value="AL/BT2_dom"/>
</dbReference>
<gene>
    <name evidence="3" type="ORF">ACFSKP_00130</name>
</gene>
<reference evidence="4" key="1">
    <citation type="journal article" date="2019" name="Int. J. Syst. Evol. Microbiol.">
        <title>The Global Catalogue of Microorganisms (GCM) 10K type strain sequencing project: providing services to taxonomists for standard genome sequencing and annotation.</title>
        <authorList>
            <consortium name="The Broad Institute Genomics Platform"/>
            <consortium name="The Broad Institute Genome Sequencing Center for Infectious Disease"/>
            <person name="Wu L."/>
            <person name="Ma J."/>
        </authorList>
    </citation>
    <scope>NUCLEOTIDE SEQUENCE [LARGE SCALE GENOMIC DNA]</scope>
    <source>
        <strain evidence="4">CGMCC 4.1782</strain>
    </source>
</reference>
<evidence type="ECO:0000313" key="4">
    <source>
        <dbReference type="Proteomes" id="UP001597374"/>
    </source>
</evidence>
<dbReference type="EMBL" id="JBHUIM010000001">
    <property type="protein sequence ID" value="MFD2244638.1"/>
    <property type="molecule type" value="Genomic_DNA"/>
</dbReference>
<feature type="domain" description="3-keto-alpha-glucoside-1,2-lyase/3-keto-2-hydroxy-glucal hydratase" evidence="2">
    <location>
        <begin position="43"/>
        <end position="248"/>
    </location>
</feature>
<evidence type="ECO:0000259" key="2">
    <source>
        <dbReference type="Pfam" id="PF06439"/>
    </source>
</evidence>